<accession>A0A0N9R043</accession>
<dbReference type="GO" id="GO:0030145">
    <property type="term" value="F:manganese ion binding"/>
    <property type="evidence" value="ECO:0007669"/>
    <property type="project" value="TreeGrafter"/>
</dbReference>
<dbReference type="KEGG" id="vg:26049006"/>
<reference evidence="4 5" key="1">
    <citation type="journal article" date="2015" name="Genome Announc.">
        <title>The 474-Kilobase-Pair Complete Genome Sequence of CeV-01B, a Virus Infecting Haptolina (Chrysochromulina) ericina (Prymnesiophyceae).</title>
        <authorList>
            <person name="Gallot-Lavallee L."/>
            <person name="Pagarete A."/>
            <person name="Legendre M."/>
            <person name="Santini S."/>
            <person name="Sandaa R.A."/>
            <person name="Himmelbauer H."/>
            <person name="Ogata H."/>
            <person name="Bratbak G."/>
            <person name="Claverie J.M."/>
        </authorList>
    </citation>
    <scope>NUCLEOTIDE SEQUENCE [LARGE SCALE GENOMIC DNA]</scope>
    <source>
        <strain evidence="4">CeV-01B</strain>
    </source>
</reference>
<evidence type="ECO:0000256" key="1">
    <source>
        <dbReference type="ARBA" id="ARBA00022723"/>
    </source>
</evidence>
<dbReference type="PRINTS" id="PR00116">
    <property type="entry name" value="ARGINASE"/>
</dbReference>
<evidence type="ECO:0000313" key="4">
    <source>
        <dbReference type="EMBL" id="ALH23045.1"/>
    </source>
</evidence>
<organism evidence="4 5">
    <name type="scientific">Chrysochromulina ericina virus CeV-01B</name>
    <dbReference type="NCBI Taxonomy" id="3070830"/>
    <lineage>
        <taxon>Viruses</taxon>
        <taxon>Varidnaviria</taxon>
        <taxon>Bamfordvirae</taxon>
        <taxon>Nucleocytoviricota</taxon>
        <taxon>Megaviricetes</taxon>
        <taxon>Imitervirales</taxon>
        <taxon>Mesomimiviridae</taxon>
        <taxon>Tethysvirus</taxon>
        <taxon>Tethysvirus raunefjordenense</taxon>
    </lineage>
</organism>
<evidence type="ECO:0000313" key="5">
    <source>
        <dbReference type="Proteomes" id="UP000203826"/>
    </source>
</evidence>
<dbReference type="PANTHER" id="PTHR43782">
    <property type="entry name" value="ARGINASE"/>
    <property type="match status" value="1"/>
</dbReference>
<dbReference type="EMBL" id="KT820662">
    <property type="protein sequence ID" value="ALH23045.1"/>
    <property type="molecule type" value="Genomic_DNA"/>
</dbReference>
<protein>
    <submittedName>
        <fullName evidence="4">Arginase</fullName>
    </submittedName>
</protein>
<dbReference type="InterPro" id="IPR023696">
    <property type="entry name" value="Ureohydrolase_dom_sf"/>
</dbReference>
<dbReference type="Proteomes" id="UP000203826">
    <property type="component" value="Segment"/>
</dbReference>
<keyword evidence="3" id="KW-0464">Manganese</keyword>
<keyword evidence="2" id="KW-0378">Hydrolase</keyword>
<keyword evidence="5" id="KW-1185">Reference proteome</keyword>
<dbReference type="SUPFAM" id="SSF52768">
    <property type="entry name" value="Arginase/deacetylase"/>
    <property type="match status" value="1"/>
</dbReference>
<dbReference type="PROSITE" id="PS51409">
    <property type="entry name" value="ARGINASE_2"/>
    <property type="match status" value="1"/>
</dbReference>
<dbReference type="InterPro" id="IPR006035">
    <property type="entry name" value="Ureohydrolase"/>
</dbReference>
<keyword evidence="1" id="KW-0479">Metal-binding</keyword>
<dbReference type="GO" id="GO:0004053">
    <property type="term" value="F:arginase activity"/>
    <property type="evidence" value="ECO:0007669"/>
    <property type="project" value="TreeGrafter"/>
</dbReference>
<dbReference type="PANTHER" id="PTHR43782:SF3">
    <property type="entry name" value="ARGINASE"/>
    <property type="match status" value="1"/>
</dbReference>
<proteinExistence type="predicted"/>
<sequence length="264" mass="29929">MWFYTAIFSLVINTINIPFDNGANIIGSRNSPKVLTKHLDFLNISKTYDIDTNNFITNILNDGYNAVFKTMSDGKMPLILGGDHTVAISSIFAVNDYCNLCNKKLGILWCDAHADFNTIESSITKNIHGMPISVLCGHTLESLIMGKLLNTDQFAYYGVRDVDSIELLRMQEYDMKIFDNIDEIDEWINRYDYIHVSFDIDCLDPSVTNCVNTPVPNGITKEQLKEVFRKVKKSNKLCALDIVEYNSDKGDDHSVVVDIINELF</sequence>
<evidence type="ECO:0000256" key="3">
    <source>
        <dbReference type="ARBA" id="ARBA00023211"/>
    </source>
</evidence>
<dbReference type="Gene3D" id="3.40.800.10">
    <property type="entry name" value="Ureohydrolase domain"/>
    <property type="match status" value="1"/>
</dbReference>
<name>A0A0N9R043_9VIRU</name>
<dbReference type="Pfam" id="PF00491">
    <property type="entry name" value="Arginase"/>
    <property type="match status" value="1"/>
</dbReference>
<gene>
    <name evidence="4" type="ORF">ceV_139</name>
</gene>
<evidence type="ECO:0000256" key="2">
    <source>
        <dbReference type="ARBA" id="ARBA00022801"/>
    </source>
</evidence>